<dbReference type="GO" id="GO:0005324">
    <property type="term" value="F:long-chain fatty acid transmembrane transporter activity"/>
    <property type="evidence" value="ECO:0007669"/>
    <property type="project" value="TreeGrafter"/>
</dbReference>
<feature type="non-terminal residue" evidence="7">
    <location>
        <position position="120"/>
    </location>
</feature>
<evidence type="ECO:0000256" key="5">
    <source>
        <dbReference type="ARBA" id="ARBA00048666"/>
    </source>
</evidence>
<dbReference type="SUPFAM" id="SSF56801">
    <property type="entry name" value="Acetyl-CoA synthetase-like"/>
    <property type="match status" value="1"/>
</dbReference>
<dbReference type="OrthoDB" id="288590at2759"/>
<organism evidence="7 8">
    <name type="scientific">Bucco capensis</name>
    <name type="common">collared puffbird</name>
    <dbReference type="NCBI Taxonomy" id="135168"/>
    <lineage>
        <taxon>Eukaryota</taxon>
        <taxon>Metazoa</taxon>
        <taxon>Chordata</taxon>
        <taxon>Craniata</taxon>
        <taxon>Vertebrata</taxon>
        <taxon>Euteleostomi</taxon>
        <taxon>Archelosauria</taxon>
        <taxon>Archosauria</taxon>
        <taxon>Dinosauria</taxon>
        <taxon>Saurischia</taxon>
        <taxon>Theropoda</taxon>
        <taxon>Coelurosauria</taxon>
        <taxon>Aves</taxon>
        <taxon>Neognathae</taxon>
        <taxon>Neoaves</taxon>
        <taxon>Telluraves</taxon>
        <taxon>Coraciimorphae</taxon>
        <taxon>Piciformes</taxon>
        <taxon>Bucconidae</taxon>
        <taxon>Bucco</taxon>
    </lineage>
</organism>
<dbReference type="Pfam" id="PF00501">
    <property type="entry name" value="AMP-binding"/>
    <property type="match status" value="1"/>
</dbReference>
<keyword evidence="2" id="KW-0436">Ligase</keyword>
<evidence type="ECO:0000313" key="8">
    <source>
        <dbReference type="Proteomes" id="UP000534107"/>
    </source>
</evidence>
<reference evidence="7 8" key="1">
    <citation type="submission" date="2019-09" db="EMBL/GenBank/DDBJ databases">
        <title>Bird 10,000 Genomes (B10K) Project - Family phase.</title>
        <authorList>
            <person name="Zhang G."/>
        </authorList>
    </citation>
    <scope>NUCLEOTIDE SEQUENCE [LARGE SCALE GENOMIC DNA]</scope>
    <source>
        <strain evidence="7">B10K-DU-001-16</strain>
        <tissue evidence="7">Muscle</tissue>
    </source>
</reference>
<dbReference type="GO" id="GO:0044539">
    <property type="term" value="P:long-chain fatty acid import into cell"/>
    <property type="evidence" value="ECO:0007669"/>
    <property type="project" value="TreeGrafter"/>
</dbReference>
<dbReference type="AlphaFoldDB" id="A0A7K9HRP3"/>
<dbReference type="Proteomes" id="UP000534107">
    <property type="component" value="Unassembled WGS sequence"/>
</dbReference>
<sequence>PPVTLLELFRHHVSCRPQHHFLRFQDEIYTYQQMDSKSNQAARVLQQRLQLAAGHSVAVFLPNEPSYVWSWLGLAKLGWPMACLNCNVRGQGLRHALRCANATSMLTCPGETCMGAWGEP</sequence>
<dbReference type="Gene3D" id="3.40.50.12780">
    <property type="entry name" value="N-terminal domain of ligase-like"/>
    <property type="match status" value="1"/>
</dbReference>
<evidence type="ECO:0000313" key="7">
    <source>
        <dbReference type="EMBL" id="NXH16487.1"/>
    </source>
</evidence>
<evidence type="ECO:0000256" key="3">
    <source>
        <dbReference type="ARBA" id="ARBA00036527"/>
    </source>
</evidence>
<comment type="catalytic activity">
    <reaction evidence="3">
        <text>a very long-chain fatty acid + ATP + CoA = a very long-chain fatty acyl-CoA + AMP + diphosphate</text>
        <dbReference type="Rhea" id="RHEA:54536"/>
        <dbReference type="ChEBI" id="CHEBI:30616"/>
        <dbReference type="ChEBI" id="CHEBI:33019"/>
        <dbReference type="ChEBI" id="CHEBI:57287"/>
        <dbReference type="ChEBI" id="CHEBI:58950"/>
        <dbReference type="ChEBI" id="CHEBI:138261"/>
        <dbReference type="ChEBI" id="CHEBI:456215"/>
    </reaction>
    <physiologicalReaction direction="left-to-right" evidence="3">
        <dbReference type="Rhea" id="RHEA:54537"/>
    </physiologicalReaction>
</comment>
<comment type="similarity">
    <text evidence="1">Belongs to the ATP-dependent AMP-binding enzyme family.</text>
</comment>
<dbReference type="EMBL" id="VWZO01011695">
    <property type="protein sequence ID" value="NXH16487.1"/>
    <property type="molecule type" value="Genomic_DNA"/>
</dbReference>
<proteinExistence type="inferred from homology"/>
<dbReference type="GO" id="GO:0008206">
    <property type="term" value="P:bile acid metabolic process"/>
    <property type="evidence" value="ECO:0007669"/>
    <property type="project" value="TreeGrafter"/>
</dbReference>
<dbReference type="GO" id="GO:0005886">
    <property type="term" value="C:plasma membrane"/>
    <property type="evidence" value="ECO:0007669"/>
    <property type="project" value="TreeGrafter"/>
</dbReference>
<accession>A0A7K9HRP3</accession>
<dbReference type="PANTHER" id="PTHR43107:SF4">
    <property type="entry name" value="LONG-CHAIN FATTY ACID TRANSPORT PROTEIN 2"/>
    <property type="match status" value="1"/>
</dbReference>
<dbReference type="InterPro" id="IPR000873">
    <property type="entry name" value="AMP-dep_synth/lig_dom"/>
</dbReference>
<dbReference type="InterPro" id="IPR042099">
    <property type="entry name" value="ANL_N_sf"/>
</dbReference>
<feature type="domain" description="AMP-dependent synthetase/ligase" evidence="6">
    <location>
        <begin position="9"/>
        <end position="108"/>
    </location>
</feature>
<name>A0A7K9HRP3_9PICI</name>
<gene>
    <name evidence="7" type="primary">Slc27a2_1</name>
    <name evidence="7" type="ORF">BUCCAP_R15483</name>
</gene>
<evidence type="ECO:0000256" key="2">
    <source>
        <dbReference type="ARBA" id="ARBA00022598"/>
    </source>
</evidence>
<dbReference type="PANTHER" id="PTHR43107">
    <property type="entry name" value="LONG-CHAIN FATTY ACID TRANSPORT PROTEIN"/>
    <property type="match status" value="1"/>
</dbReference>
<keyword evidence="8" id="KW-1185">Reference proteome</keyword>
<evidence type="ECO:0000256" key="1">
    <source>
        <dbReference type="ARBA" id="ARBA00006432"/>
    </source>
</evidence>
<dbReference type="GO" id="GO:0004467">
    <property type="term" value="F:long-chain fatty acid-CoA ligase activity"/>
    <property type="evidence" value="ECO:0007669"/>
    <property type="project" value="TreeGrafter"/>
</dbReference>
<evidence type="ECO:0000256" key="4">
    <source>
        <dbReference type="ARBA" id="ARBA00041297"/>
    </source>
</evidence>
<dbReference type="GO" id="GO:0005789">
    <property type="term" value="C:endoplasmic reticulum membrane"/>
    <property type="evidence" value="ECO:0007669"/>
    <property type="project" value="TreeGrafter"/>
</dbReference>
<comment type="caution">
    <text evidence="7">The sequence shown here is derived from an EMBL/GenBank/DDBJ whole genome shotgun (WGS) entry which is preliminary data.</text>
</comment>
<comment type="catalytic activity">
    <reaction evidence="5">
        <text>tetracosanoate + ATP + CoA = tetracosanoyl-CoA + AMP + diphosphate</text>
        <dbReference type="Rhea" id="RHEA:33639"/>
        <dbReference type="ChEBI" id="CHEBI:30616"/>
        <dbReference type="ChEBI" id="CHEBI:31014"/>
        <dbReference type="ChEBI" id="CHEBI:33019"/>
        <dbReference type="ChEBI" id="CHEBI:57287"/>
        <dbReference type="ChEBI" id="CHEBI:65052"/>
        <dbReference type="ChEBI" id="CHEBI:456215"/>
    </reaction>
    <physiologicalReaction direction="left-to-right" evidence="5">
        <dbReference type="Rhea" id="RHEA:33640"/>
    </physiologicalReaction>
</comment>
<evidence type="ECO:0000259" key="6">
    <source>
        <dbReference type="Pfam" id="PF00501"/>
    </source>
</evidence>
<protein>
    <recommendedName>
        <fullName evidence="4">Long-chain-fatty-acid--CoA ligase</fullName>
    </recommendedName>
</protein>
<feature type="non-terminal residue" evidence="7">
    <location>
        <position position="1"/>
    </location>
</feature>